<evidence type="ECO:0000256" key="1">
    <source>
        <dbReference type="SAM" id="MobiDB-lite"/>
    </source>
</evidence>
<dbReference type="EMBL" id="JANVFT010000122">
    <property type="protein sequence ID" value="KAJ4465742.1"/>
    <property type="molecule type" value="Genomic_DNA"/>
</dbReference>
<feature type="chain" id="PRO_5047047530" evidence="2">
    <location>
        <begin position="21"/>
        <end position="199"/>
    </location>
</feature>
<sequence>MRLAAFFVASALGLFTFIYAAPLVAIDTVDELLSLHARNVTARGSPSPESPSPKSPSSSESPSSESKQRLIFSFPSPETVRYKHVHDGQTVPAAQEPKPTTDRNKQVVMNRINSFFPKEEYTRVFDPTHPYQNLGNGLISFRIDHDAPEKTHLLVTIYRELPENERGVTLTKYTFLEVKNGDPQLYPYPARCSPFTSLL</sequence>
<gene>
    <name evidence="3" type="ORF">C8R41DRAFT_871805</name>
</gene>
<keyword evidence="2" id="KW-0732">Signal</keyword>
<name>A0ABQ8V1W4_9AGAR</name>
<reference evidence="3" key="1">
    <citation type="submission" date="2022-08" db="EMBL/GenBank/DDBJ databases">
        <title>A Global Phylogenomic Analysis of the Shiitake Genus Lentinula.</title>
        <authorList>
            <consortium name="DOE Joint Genome Institute"/>
            <person name="Sierra-Patev S."/>
            <person name="Min B."/>
            <person name="Naranjo-Ortiz M."/>
            <person name="Looney B."/>
            <person name="Konkel Z."/>
            <person name="Slot J.C."/>
            <person name="Sakamoto Y."/>
            <person name="Steenwyk J.L."/>
            <person name="Rokas A."/>
            <person name="Carro J."/>
            <person name="Camarero S."/>
            <person name="Ferreira P."/>
            <person name="Molpeceres G."/>
            <person name="Ruiz-Duenas F.J."/>
            <person name="Serrano A."/>
            <person name="Henrissat B."/>
            <person name="Drula E."/>
            <person name="Hughes K.W."/>
            <person name="Mata J.L."/>
            <person name="Ishikawa N.K."/>
            <person name="Vargas-Isla R."/>
            <person name="Ushijima S."/>
            <person name="Smith C.A."/>
            <person name="Ahrendt S."/>
            <person name="Andreopoulos W."/>
            <person name="He G."/>
            <person name="Labutti K."/>
            <person name="Lipzen A."/>
            <person name="Ng V."/>
            <person name="Riley R."/>
            <person name="Sandor L."/>
            <person name="Barry K."/>
            <person name="Martinez A.T."/>
            <person name="Xiao Y."/>
            <person name="Gibbons J.G."/>
            <person name="Terashima K."/>
            <person name="Grigoriev I.V."/>
            <person name="Hibbett D.S."/>
        </authorList>
    </citation>
    <scope>NUCLEOTIDE SEQUENCE</scope>
    <source>
        <strain evidence="3">RHP3577 ss4</strain>
    </source>
</reference>
<evidence type="ECO:0000256" key="2">
    <source>
        <dbReference type="SAM" id="SignalP"/>
    </source>
</evidence>
<feature type="signal peptide" evidence="2">
    <location>
        <begin position="1"/>
        <end position="20"/>
    </location>
</feature>
<protein>
    <submittedName>
        <fullName evidence="3">Uncharacterized protein</fullName>
    </submittedName>
</protein>
<evidence type="ECO:0000313" key="3">
    <source>
        <dbReference type="EMBL" id="KAJ4465742.1"/>
    </source>
</evidence>
<comment type="caution">
    <text evidence="3">The sequence shown here is derived from an EMBL/GenBank/DDBJ whole genome shotgun (WGS) entry which is preliminary data.</text>
</comment>
<evidence type="ECO:0000313" key="4">
    <source>
        <dbReference type="Proteomes" id="UP001150217"/>
    </source>
</evidence>
<proteinExistence type="predicted"/>
<organism evidence="3 4">
    <name type="scientific">Lentinula lateritia</name>
    <dbReference type="NCBI Taxonomy" id="40482"/>
    <lineage>
        <taxon>Eukaryota</taxon>
        <taxon>Fungi</taxon>
        <taxon>Dikarya</taxon>
        <taxon>Basidiomycota</taxon>
        <taxon>Agaricomycotina</taxon>
        <taxon>Agaricomycetes</taxon>
        <taxon>Agaricomycetidae</taxon>
        <taxon>Agaricales</taxon>
        <taxon>Marasmiineae</taxon>
        <taxon>Omphalotaceae</taxon>
        <taxon>Lentinula</taxon>
    </lineage>
</organism>
<keyword evidence="4" id="KW-1185">Reference proteome</keyword>
<feature type="compositionally biased region" description="Low complexity" evidence="1">
    <location>
        <begin position="55"/>
        <end position="65"/>
    </location>
</feature>
<dbReference type="Proteomes" id="UP001150217">
    <property type="component" value="Unassembled WGS sequence"/>
</dbReference>
<accession>A0ABQ8V1W4</accession>
<feature type="region of interest" description="Disordered" evidence="1">
    <location>
        <begin position="41"/>
        <end position="68"/>
    </location>
</feature>